<gene>
    <name evidence="4" type="ORF">B0I18_1107</name>
</gene>
<dbReference type="CDD" id="cd00146">
    <property type="entry name" value="PKD"/>
    <property type="match status" value="1"/>
</dbReference>
<reference evidence="4 5" key="1">
    <citation type="submission" date="2018-03" db="EMBL/GenBank/DDBJ databases">
        <title>Genomic Encyclopedia of Type Strains, Phase III (KMG-III): the genomes of soil and plant-associated and newly described type strains.</title>
        <authorList>
            <person name="Whitman W."/>
        </authorList>
    </citation>
    <scope>NUCLEOTIDE SEQUENCE [LARGE SCALE GENOMIC DNA]</scope>
    <source>
        <strain evidence="4 5">CGMCC 1.12700</strain>
    </source>
</reference>
<keyword evidence="5" id="KW-1185">Reference proteome</keyword>
<dbReference type="NCBIfam" id="TIGR04183">
    <property type="entry name" value="Por_Secre_tail"/>
    <property type="match status" value="1"/>
</dbReference>
<sequence length="1612" mass="169759">MQRTFLLQRLLLCCLFMLGGMSFADAQRPPRPGINGPFSACVGSTSTYTANNPFTFPGFVYNFTWTLSPSTAGTVLSTTNTGSGAGTANIQWHTPGNVTITATSTLGDVYTYTVQVGAIPEPVLTTDVLLACQPLGNDPKEEQRARFDEVTCQWVCENSTVKYTVAGSPGSTYTWTATGALSLSPSGNDCYVSWGPAGSGTVTVTETTIYGCKASKTMCVKIQQGPDARFRILNSNDQPVVICRGGSILIEDHSTGSAQSPIVSWHWDFGDGQVSNQSPGGAGNPITHQYDVPGGYKVTLIVTNSCGCTDEMTLEVVVKDGKAPVITCPRVMCENESAEYFVNIPCDVHSWNVEGGSIGNITDQSVVVTWDHVDPATGFGLISYTACKECEMTTIEPVPVVVNHAQVQGEQNICVGQEYVYRLPKWPTTQMNWYVASGSAYLTQTDQRNEIVVVATAPGPITLACSYFNTFLGCEGYTEIGLQANPKAQVTGSQLLCKNQTASYSAGGYFADWVLTNATGSVTATGSGFTFTPPAFTVPGTYTLRATGATFCPADDYAITVKDLPAAPTMISGPSGACPGIPVQFSAGPAIAGTTFLWSVSSGSVNSATGAETYITFTGAPNYTVSVQRITADAAQCASTALTRIVTDPMPALSISGPATVCHSTTQTYGESYGGADSYEWSISPANLGSVINPNGGIFGGGGGNIVSILWNVPPGTGATAKIYVKVRKCNTYRTDSFNVFVRGVPTFIAKLSSGAADTTICSGSPVNLQLVPSYAVTSTDSVTWQWGDGSQNYPGPSFAGIYAHIYNTNGASSQSAFQPVVTIKNPNGCLGTATAVGPVIHVKPAPVAFISPSGPIAKCGPFTQQLTATLTTGIGGSNTFAWSPSGPNSPTLTTSSLGLYSVTVSNSNGCSSTSNIVEIKDGCPKELCGPGPSPAIVLTGSNTCGTINVNAAVTGPMMFQEWIYANTVTVTGMNATSLNATVTQAGNYQFDYFAFYRNNAGDTCVIDSAITVLVPYMAGMRYEIACNQAAGNYKVTLADRSSLYPGIGVNRTYYNSSWVSLGTGLSTAVNVAGGTTNTYYMVIQDNAFMHPACTTSVTVTLPAFPVADFSLATNAIGCVGNAFNFWNQSQGANLSYLWNYGPAQSQGLEGGVVYTTPYINSPVSLTVTDQYGCVSTKSQLITANANPYSGTLTASPNPACLGTPVNLAYTPTAGGFMPSGTGMYSLYKDNMQLSNTVPPASGFTVTEPGGYWIKATGIYGCESKTNTAAVEIKQIPAAVISGNAKQCANVPFTLTTEPVPGATYVWGTPGSIIPSTSPTLNESLNAPGTYTYTVTVMLNGCSRTSAPFTVTVNPQPAQPSVSFNVDCDPQYLITLDASGPSGTYNWSNGANGPTMQTYQGGQYQVFFTDENGCKSSSQINTPKDPREYLWIFPKGCFCKLRTKTYLIGPITPFAGWSWDEDGVPVSSGNGLMQLFYPSPGHTYTMTLDNGYCAVTSDPMHYDDEVCGKLGTNLVADNVPMTAALTSTGTAMRLVPNPARETAAVVYSFTPGSRDRLIEVYDMIGRKLQTHTVTADRGELVLPVAEFAAGVYQVIMKENGTTVQQSKLSLTR</sequence>
<feature type="signal peptide" evidence="1">
    <location>
        <begin position="1"/>
        <end position="26"/>
    </location>
</feature>
<dbReference type="Gene3D" id="2.60.40.10">
    <property type="entry name" value="Immunoglobulins"/>
    <property type="match status" value="3"/>
</dbReference>
<protein>
    <submittedName>
        <fullName evidence="4">Putative secreted protein (Por secretion system target)</fullName>
    </submittedName>
</protein>
<evidence type="ECO:0000313" key="5">
    <source>
        <dbReference type="Proteomes" id="UP000240572"/>
    </source>
</evidence>
<dbReference type="PROSITE" id="PS50093">
    <property type="entry name" value="PKD"/>
    <property type="match status" value="1"/>
</dbReference>
<dbReference type="InterPro" id="IPR013783">
    <property type="entry name" value="Ig-like_fold"/>
</dbReference>
<accession>A0A2P8CXL8</accession>
<feature type="domain" description="PKD" evidence="2">
    <location>
        <begin position="260"/>
        <end position="323"/>
    </location>
</feature>
<dbReference type="OrthoDB" id="8913664at2"/>
<dbReference type="InterPro" id="IPR022409">
    <property type="entry name" value="PKD/Chitinase_dom"/>
</dbReference>
<dbReference type="InterPro" id="IPR035986">
    <property type="entry name" value="PKD_dom_sf"/>
</dbReference>
<dbReference type="Proteomes" id="UP000240572">
    <property type="component" value="Unassembled WGS sequence"/>
</dbReference>
<dbReference type="InterPro" id="IPR007110">
    <property type="entry name" value="Ig-like_dom"/>
</dbReference>
<dbReference type="RefSeq" id="WP_106524520.1">
    <property type="nucleotide sequence ID" value="NZ_PYGD01000010.1"/>
</dbReference>
<dbReference type="InterPro" id="IPR000601">
    <property type="entry name" value="PKD_dom"/>
</dbReference>
<dbReference type="PROSITE" id="PS50835">
    <property type="entry name" value="IG_LIKE"/>
    <property type="match status" value="1"/>
</dbReference>
<organism evidence="4 5">
    <name type="scientific">Taibaiella chishuiensis</name>
    <dbReference type="NCBI Taxonomy" id="1434707"/>
    <lineage>
        <taxon>Bacteria</taxon>
        <taxon>Pseudomonadati</taxon>
        <taxon>Bacteroidota</taxon>
        <taxon>Chitinophagia</taxon>
        <taxon>Chitinophagales</taxon>
        <taxon>Chitinophagaceae</taxon>
        <taxon>Taibaiella</taxon>
    </lineage>
</organism>
<evidence type="ECO:0000259" key="3">
    <source>
        <dbReference type="PROSITE" id="PS50835"/>
    </source>
</evidence>
<evidence type="ECO:0000259" key="2">
    <source>
        <dbReference type="PROSITE" id="PS50093"/>
    </source>
</evidence>
<dbReference type="EMBL" id="PYGD01000010">
    <property type="protein sequence ID" value="PSK89708.1"/>
    <property type="molecule type" value="Genomic_DNA"/>
</dbReference>
<comment type="caution">
    <text evidence="4">The sequence shown here is derived from an EMBL/GenBank/DDBJ whole genome shotgun (WGS) entry which is preliminary data.</text>
</comment>
<dbReference type="SMART" id="SM00089">
    <property type="entry name" value="PKD"/>
    <property type="match status" value="2"/>
</dbReference>
<evidence type="ECO:0000313" key="4">
    <source>
        <dbReference type="EMBL" id="PSK89708.1"/>
    </source>
</evidence>
<feature type="chain" id="PRO_5015177061" evidence="1">
    <location>
        <begin position="27"/>
        <end position="1612"/>
    </location>
</feature>
<keyword evidence="1" id="KW-0732">Signal</keyword>
<dbReference type="Pfam" id="PF18911">
    <property type="entry name" value="PKD_4"/>
    <property type="match status" value="1"/>
</dbReference>
<dbReference type="InterPro" id="IPR026444">
    <property type="entry name" value="Secre_tail"/>
</dbReference>
<name>A0A2P8CXL8_9BACT</name>
<proteinExistence type="predicted"/>
<feature type="domain" description="Ig-like" evidence="3">
    <location>
        <begin position="120"/>
        <end position="223"/>
    </location>
</feature>
<evidence type="ECO:0000256" key="1">
    <source>
        <dbReference type="SAM" id="SignalP"/>
    </source>
</evidence>
<dbReference type="SUPFAM" id="SSF49299">
    <property type="entry name" value="PKD domain"/>
    <property type="match status" value="4"/>
</dbReference>